<evidence type="ECO:0000313" key="1">
    <source>
        <dbReference type="EMBL" id="GBP03177.1"/>
    </source>
</evidence>
<keyword evidence="2" id="KW-1185">Reference proteome</keyword>
<dbReference type="EMBL" id="BGZK01000009">
    <property type="protein sequence ID" value="GBP03177.1"/>
    <property type="molecule type" value="Genomic_DNA"/>
</dbReference>
<gene>
    <name evidence="1" type="ORF">EVAR_2626_1</name>
</gene>
<dbReference type="AlphaFoldDB" id="A0A4C1SPC4"/>
<reference evidence="1 2" key="1">
    <citation type="journal article" date="2019" name="Commun. Biol.">
        <title>The bagworm genome reveals a unique fibroin gene that provides high tensile strength.</title>
        <authorList>
            <person name="Kono N."/>
            <person name="Nakamura H."/>
            <person name="Ohtoshi R."/>
            <person name="Tomita M."/>
            <person name="Numata K."/>
            <person name="Arakawa K."/>
        </authorList>
    </citation>
    <scope>NUCLEOTIDE SEQUENCE [LARGE SCALE GENOMIC DNA]</scope>
</reference>
<protein>
    <submittedName>
        <fullName evidence="1">Uncharacterized protein</fullName>
    </submittedName>
</protein>
<comment type="caution">
    <text evidence="1">The sequence shown here is derived from an EMBL/GenBank/DDBJ whole genome shotgun (WGS) entry which is preliminary data.</text>
</comment>
<sequence length="115" mass="13270">MLVRYPVNNSIAKQTQKNYGVLITHLDTIKYLGTYLTTELSRMDMIKVRCKQAIRIAKGLVLFIKKTKMHCKIAKLIYTMVISPSMTYGLNVVALSKSNKTTLRQYEREILKDIL</sequence>
<name>A0A4C1SPC4_EUMVA</name>
<evidence type="ECO:0000313" key="2">
    <source>
        <dbReference type="Proteomes" id="UP000299102"/>
    </source>
</evidence>
<accession>A0A4C1SPC4</accession>
<dbReference type="OrthoDB" id="7987018at2759"/>
<dbReference type="Proteomes" id="UP000299102">
    <property type="component" value="Unassembled WGS sequence"/>
</dbReference>
<organism evidence="1 2">
    <name type="scientific">Eumeta variegata</name>
    <name type="common">Bagworm moth</name>
    <name type="synonym">Eumeta japonica</name>
    <dbReference type="NCBI Taxonomy" id="151549"/>
    <lineage>
        <taxon>Eukaryota</taxon>
        <taxon>Metazoa</taxon>
        <taxon>Ecdysozoa</taxon>
        <taxon>Arthropoda</taxon>
        <taxon>Hexapoda</taxon>
        <taxon>Insecta</taxon>
        <taxon>Pterygota</taxon>
        <taxon>Neoptera</taxon>
        <taxon>Endopterygota</taxon>
        <taxon>Lepidoptera</taxon>
        <taxon>Glossata</taxon>
        <taxon>Ditrysia</taxon>
        <taxon>Tineoidea</taxon>
        <taxon>Psychidae</taxon>
        <taxon>Oiketicinae</taxon>
        <taxon>Eumeta</taxon>
    </lineage>
</organism>
<proteinExistence type="predicted"/>